<evidence type="ECO:0000256" key="1">
    <source>
        <dbReference type="SAM" id="MobiDB-lite"/>
    </source>
</evidence>
<gene>
    <name evidence="2" type="primary">154</name>
    <name evidence="2" type="ORF">PBI_SMOOTHIE_154</name>
</gene>
<feature type="region of interest" description="Disordered" evidence="1">
    <location>
        <begin position="61"/>
        <end position="82"/>
    </location>
</feature>
<feature type="compositionally biased region" description="Basic and acidic residues" evidence="1">
    <location>
        <begin position="65"/>
        <end position="80"/>
    </location>
</feature>
<dbReference type="KEGG" id="vg:28378612"/>
<name>A0A160DEN5_9CAUD</name>
<sequence>MPKYTEDEIQRAADVLEWFVWEYNRGGLTALSCIRAMRRRTEEGVLHFCWSRGPRVGSEGGPICFRRDGHDGSHRSHPASEFDISWDDPAMKLSDREHDGYWQPLEYVP</sequence>
<keyword evidence="3" id="KW-1185">Reference proteome</keyword>
<evidence type="ECO:0000313" key="2">
    <source>
        <dbReference type="EMBL" id="ANA86309.1"/>
    </source>
</evidence>
<dbReference type="EMBL" id="KU998244">
    <property type="protein sequence ID" value="ANA86309.1"/>
    <property type="molecule type" value="Genomic_DNA"/>
</dbReference>
<organism evidence="2 3">
    <name type="scientific">Gordonia phage Smoothie</name>
    <dbReference type="NCBI Taxonomy" id="1838078"/>
    <lineage>
        <taxon>Viruses</taxon>
        <taxon>Duplodnaviria</taxon>
        <taxon>Heunggongvirae</taxon>
        <taxon>Uroviricota</taxon>
        <taxon>Caudoviricetes</taxon>
        <taxon>Smoothievirus</taxon>
        <taxon>Smoothievirus smoothie</taxon>
    </lineage>
</organism>
<protein>
    <submittedName>
        <fullName evidence="2">Uncharacterized protein</fullName>
    </submittedName>
</protein>
<dbReference type="RefSeq" id="YP_009269267.1">
    <property type="nucleotide sequence ID" value="NC_030696.1"/>
</dbReference>
<reference evidence="2 3" key="1">
    <citation type="submission" date="2016-03" db="EMBL/GenBank/DDBJ databases">
        <authorList>
            <person name="Montgomery M.T."/>
            <person name="Guerrero C.A."/>
            <person name="Mavrich T.N."/>
            <person name="Pope W.H."/>
            <person name="Garlena R.A."/>
            <person name="Russell D.A."/>
            <person name="Jacobs-Sera D."/>
            <person name="Hendrix R.W."/>
            <person name="Hatfull G.F."/>
        </authorList>
    </citation>
    <scope>NUCLEOTIDE SEQUENCE [LARGE SCALE GENOMIC DNA]</scope>
</reference>
<evidence type="ECO:0000313" key="3">
    <source>
        <dbReference type="Proteomes" id="UP000201458"/>
    </source>
</evidence>
<dbReference type="GeneID" id="28378612"/>
<proteinExistence type="predicted"/>
<dbReference type="Proteomes" id="UP000201458">
    <property type="component" value="Segment"/>
</dbReference>
<accession>A0A160DEN5</accession>